<evidence type="ECO:0000256" key="13">
    <source>
        <dbReference type="ARBA" id="ARBA00060152"/>
    </source>
</evidence>
<evidence type="ECO:0000256" key="10">
    <source>
        <dbReference type="ARBA" id="ARBA00023136"/>
    </source>
</evidence>
<evidence type="ECO:0000313" key="14">
    <source>
        <dbReference type="EMBL" id="KAG6509462.1"/>
    </source>
</evidence>
<evidence type="ECO:0000256" key="9">
    <source>
        <dbReference type="ARBA" id="ARBA00023078"/>
    </source>
</evidence>
<dbReference type="AlphaFoldDB" id="A0A8J5GJZ2"/>
<evidence type="ECO:0000256" key="1">
    <source>
        <dbReference type="ARBA" id="ARBA00004454"/>
    </source>
</evidence>
<comment type="similarity">
    <text evidence="12">Belongs to the ELIP/psbS family.</text>
</comment>
<dbReference type="Gene3D" id="1.10.3460.10">
    <property type="entry name" value="Chlorophyll a/b binding protein domain"/>
    <property type="match status" value="2"/>
</dbReference>
<dbReference type="GO" id="GO:0009416">
    <property type="term" value="P:response to light stimulus"/>
    <property type="evidence" value="ECO:0007669"/>
    <property type="project" value="UniProtKB-ARBA"/>
</dbReference>
<organism evidence="14 15">
    <name type="scientific">Zingiber officinale</name>
    <name type="common">Ginger</name>
    <name type="synonym">Amomum zingiber</name>
    <dbReference type="NCBI Taxonomy" id="94328"/>
    <lineage>
        <taxon>Eukaryota</taxon>
        <taxon>Viridiplantae</taxon>
        <taxon>Streptophyta</taxon>
        <taxon>Embryophyta</taxon>
        <taxon>Tracheophyta</taxon>
        <taxon>Spermatophyta</taxon>
        <taxon>Magnoliopsida</taxon>
        <taxon>Liliopsida</taxon>
        <taxon>Zingiberales</taxon>
        <taxon>Zingiberaceae</taxon>
        <taxon>Zingiber</taxon>
    </lineage>
</organism>
<dbReference type="GO" id="GO:0015979">
    <property type="term" value="P:photosynthesis"/>
    <property type="evidence" value="ECO:0007669"/>
    <property type="project" value="UniProtKB-KW"/>
</dbReference>
<keyword evidence="9" id="KW-0793">Thylakoid</keyword>
<comment type="function">
    <text evidence="13">Involved in high light-mediated energy-dependent nonphotochemical quenching (NPQ, qE) and thermal dissipation (TD) thus regulating energy conversion in photosystem II and protecting from photoinhibition. Also seems to regulate quantum yield of electron transport in fluctuating light conditions.</text>
</comment>
<keyword evidence="6" id="KW-0677">Repeat</keyword>
<dbReference type="PANTHER" id="PTHR14154">
    <property type="entry name" value="UPF0041 BRAIN PROTEIN 44-RELATED"/>
    <property type="match status" value="1"/>
</dbReference>
<dbReference type="FunFam" id="1.10.3460.10:FF:000008">
    <property type="entry name" value="Photosystem II 22 kDa protein, chloroplastic"/>
    <property type="match status" value="2"/>
</dbReference>
<evidence type="ECO:0000256" key="12">
    <source>
        <dbReference type="ARBA" id="ARBA00037956"/>
    </source>
</evidence>
<keyword evidence="15" id="KW-1185">Reference proteome</keyword>
<gene>
    <name evidence="14" type="ORF">ZIOFF_027454</name>
</gene>
<keyword evidence="8" id="KW-1133">Transmembrane helix</keyword>
<keyword evidence="4" id="KW-0934">Plastid</keyword>
<keyword evidence="2" id="KW-0150">Chloroplast</keyword>
<proteinExistence type="inferred from homology"/>
<name>A0A8J5GJZ2_ZINOF</name>
<keyword evidence="10" id="KW-0472">Membrane</keyword>
<keyword evidence="3" id="KW-0602">Photosynthesis</keyword>
<comment type="subcellular location">
    <subcellularLocation>
        <location evidence="1">Plastid</location>
        <location evidence="1">Chloroplast thylakoid membrane</location>
        <topology evidence="1">Multi-pass membrane protein</topology>
    </subcellularLocation>
</comment>
<dbReference type="SUPFAM" id="SSF103511">
    <property type="entry name" value="Chlorophyll a-b binding protein"/>
    <property type="match status" value="1"/>
</dbReference>
<reference evidence="14 15" key="1">
    <citation type="submission" date="2020-08" db="EMBL/GenBank/DDBJ databases">
        <title>Plant Genome Project.</title>
        <authorList>
            <person name="Zhang R.-G."/>
        </authorList>
    </citation>
    <scope>NUCLEOTIDE SEQUENCE [LARGE SCALE GENOMIC DNA]</scope>
    <source>
        <tissue evidence="14">Rhizome</tissue>
    </source>
</reference>
<keyword evidence="7" id="KW-0809">Transit peptide</keyword>
<dbReference type="EMBL" id="JACMSC010000008">
    <property type="protein sequence ID" value="KAG6509462.1"/>
    <property type="molecule type" value="Genomic_DNA"/>
</dbReference>
<dbReference type="InterPro" id="IPR022796">
    <property type="entry name" value="Chloroa_b-bind"/>
</dbReference>
<dbReference type="GO" id="GO:0009535">
    <property type="term" value="C:chloroplast thylakoid membrane"/>
    <property type="evidence" value="ECO:0007669"/>
    <property type="project" value="UniProtKB-SubCell"/>
</dbReference>
<accession>A0A8J5GJZ2</accession>
<evidence type="ECO:0000256" key="2">
    <source>
        <dbReference type="ARBA" id="ARBA00022528"/>
    </source>
</evidence>
<comment type="caution">
    <text evidence="14">The sequence shown here is derived from an EMBL/GenBank/DDBJ whole genome shotgun (WGS) entry which is preliminary data.</text>
</comment>
<evidence type="ECO:0000256" key="7">
    <source>
        <dbReference type="ARBA" id="ARBA00022946"/>
    </source>
</evidence>
<evidence type="ECO:0000256" key="3">
    <source>
        <dbReference type="ARBA" id="ARBA00022531"/>
    </source>
</evidence>
<evidence type="ECO:0000313" key="15">
    <source>
        <dbReference type="Proteomes" id="UP000734854"/>
    </source>
</evidence>
<evidence type="ECO:0000256" key="11">
    <source>
        <dbReference type="ARBA" id="ARBA00023276"/>
    </source>
</evidence>
<dbReference type="Pfam" id="PF00504">
    <property type="entry name" value="Chloroa_b-bind"/>
    <property type="match status" value="1"/>
</dbReference>
<sequence length="375" mass="40912">MIFQEYRIYLRTALRHEQSDKQREIVMETSLAHNQIPHCSLNVVILSPWRMRGLALLHKFSVWLLPPMNTFSSISNMDQELCTLSPSRAGPRAQQIRQRSRRLRFAMATAQSMLVSSINGGRETTALLQSQIRRLRPAPFSHFLLPPRPSPSTSSTSYRPVLAVFKSKAKAPPKKVEKVKGKVEDGIFGTSGGIGFTKQNELFVGRVAMLGFAASILGEAITGKGILAQLNLETGIPIYEAEPLLLFFILFTLLGAIGALGDRGKFVDDEPAGLEKAVIPPGKGVRSALGLKEGGPLFGFTKANELFVGRLAQLGFAISIIGEIITGKGALAQLNIETGVPINEIEPLVLFNVLFFFIAAINPGTGKFVVTDEEE</sequence>
<protein>
    <submittedName>
        <fullName evidence="14">Uncharacterized protein</fullName>
    </submittedName>
</protein>
<evidence type="ECO:0000256" key="8">
    <source>
        <dbReference type="ARBA" id="ARBA00022989"/>
    </source>
</evidence>
<keyword evidence="5" id="KW-0812">Transmembrane</keyword>
<evidence type="ECO:0000256" key="5">
    <source>
        <dbReference type="ARBA" id="ARBA00022692"/>
    </source>
</evidence>
<evidence type="ECO:0000256" key="4">
    <source>
        <dbReference type="ARBA" id="ARBA00022640"/>
    </source>
</evidence>
<dbReference type="Proteomes" id="UP000734854">
    <property type="component" value="Unassembled WGS sequence"/>
</dbReference>
<keyword evidence="11" id="KW-0604">Photosystem II</keyword>
<evidence type="ECO:0000256" key="6">
    <source>
        <dbReference type="ARBA" id="ARBA00022737"/>
    </source>
</evidence>
<dbReference type="GO" id="GO:0009523">
    <property type="term" value="C:photosystem II"/>
    <property type="evidence" value="ECO:0007669"/>
    <property type="project" value="UniProtKB-KW"/>
</dbReference>